<organism evidence="1 2">
    <name type="scientific">Gigaspora margarita</name>
    <dbReference type="NCBI Taxonomy" id="4874"/>
    <lineage>
        <taxon>Eukaryota</taxon>
        <taxon>Fungi</taxon>
        <taxon>Fungi incertae sedis</taxon>
        <taxon>Mucoromycota</taxon>
        <taxon>Glomeromycotina</taxon>
        <taxon>Glomeromycetes</taxon>
        <taxon>Diversisporales</taxon>
        <taxon>Gigasporaceae</taxon>
        <taxon>Gigaspora</taxon>
    </lineage>
</organism>
<gene>
    <name evidence="1" type="ORF">F8M41_025294</name>
</gene>
<accession>A0A8H3XJI6</accession>
<evidence type="ECO:0000313" key="2">
    <source>
        <dbReference type="Proteomes" id="UP000439903"/>
    </source>
</evidence>
<comment type="caution">
    <text evidence="1">The sequence shown here is derived from an EMBL/GenBank/DDBJ whole genome shotgun (WGS) entry which is preliminary data.</text>
</comment>
<sequence>MSALKNLPNDFESVLLAFKQFSQDTDTKTRCDFLIPQLLRLFDLSSDIGTNKYIVHLLLYKAWQQSLIATEFAEDELSYNVIRVTNNIDTELYLQLVQGLKLENELIQTLYAIPRQVIMMLVQEMERWDPQFCIRIVYDPALYISNSLDIKYRKEFLVVLARLVIYNATSITEDHQRLKLIRSTAKHIENHLDPVSLESIPDNKLNSKSNEYDVAVDYMFSTPFYSHRPTRPLNKARHQFVRSVSQQESLQIDTVLLIEDLLHNPRLSTTEDTSCIFSLLAIFEYIIFVAWSNQNLNDHIKSSMLLILRRTVLKLIKSDHFITLKADPTIAERNAFSNLFKYASDIDSQTQQPFKLKPRSDLIIKLIQEDKARYANVIDRVKNCDLNRLEISTTVEKDIGLNKHEEAFVTICRTVRANLTYDTSFALRIINSKLSSELSPSTMRPVRKDLEEYCQWVQESIYLGLPGHISLLKLMIQYFDLFVGFEYNVEQLAVMILEHGLCIELYQSVKRIVKVFLSKGHNKVVRGIVELLLKTFGLMSLHTRNVFRDFILLDRLPISACNSPTFDSWAIWSFDFEQRLTTICNQLVSSMDDVPTKTTEDQSLGQSDPLKLQIVDSLILLSLISPYYVLHKLTWESIHNKGQWLIILDIMRNIRSICWLRQTQKSPSLFIIVLKDILLQIDDGSVVLARQEQKNWNEFVVHAMLGNSTKPAIEHSLTEIGEWGNGDILIDIREYIDNCVLTYLQCSSPASSTSHGKKTTLYLALYTLNSLLLPSVSTLPRFDSCWFMKSEPFSLLHGLAILFDQREALLIHMKTVDILYALLKEIMGLLTGYIMSIQGDYNQDEMHKSNSSIIQHFYKQSLGFKWTTQLYFRPFFEICTRCFDFQIEKPSIPVLLFSFCELPDQEFTIIDENEANVLGQEKTMKQLLLFLDACRISIDWCKKFSSSLNAVQSISKPILRNIFWTIAPFSFCYILEKSVDEESRNILDVLLKNLISYGILSATELLLADIECNNISEGVISEFAIEERITLCCVRYSLINILTALKHIREKTIKRKREDSTSLPSEEDDDHTHPEAINDIHITQNIINVLKVSFITRTATSLNFLVYIFYTITQALVILSDFPKSEENLYIFLLTIVEMMEKTCIGALRKDEKESANISKPGKKQRKKKQGDDVTKIVESITEESTIAEAKNEKFSEWRERLVMNGIDKIRKQSWRNAVKQVLKPYIYRLEGKR</sequence>
<dbReference type="OrthoDB" id="2385910at2759"/>
<protein>
    <submittedName>
        <fullName evidence="1">Uncharacterized protein</fullName>
    </submittedName>
</protein>
<reference evidence="1 2" key="1">
    <citation type="journal article" date="2019" name="Environ. Microbiol.">
        <title>At the nexus of three kingdoms: the genome of the mycorrhizal fungus Gigaspora margarita provides insights into plant, endobacterial and fungal interactions.</title>
        <authorList>
            <person name="Venice F."/>
            <person name="Ghignone S."/>
            <person name="Salvioli di Fossalunga A."/>
            <person name="Amselem J."/>
            <person name="Novero M."/>
            <person name="Xianan X."/>
            <person name="Sedzielewska Toro K."/>
            <person name="Morin E."/>
            <person name="Lipzen A."/>
            <person name="Grigoriev I.V."/>
            <person name="Henrissat B."/>
            <person name="Martin F.M."/>
            <person name="Bonfante P."/>
        </authorList>
    </citation>
    <scope>NUCLEOTIDE SEQUENCE [LARGE SCALE GENOMIC DNA]</scope>
    <source>
        <strain evidence="1 2">BEG34</strain>
    </source>
</reference>
<evidence type="ECO:0000313" key="1">
    <source>
        <dbReference type="EMBL" id="KAF0470746.1"/>
    </source>
</evidence>
<dbReference type="EMBL" id="WTPW01000898">
    <property type="protein sequence ID" value="KAF0470746.1"/>
    <property type="molecule type" value="Genomic_DNA"/>
</dbReference>
<proteinExistence type="predicted"/>
<dbReference type="AlphaFoldDB" id="A0A8H3XJI6"/>
<name>A0A8H3XJI6_GIGMA</name>
<dbReference type="Proteomes" id="UP000439903">
    <property type="component" value="Unassembled WGS sequence"/>
</dbReference>
<keyword evidence="2" id="KW-1185">Reference proteome</keyword>